<name>A0A849BHQ6_9BURK</name>
<keyword evidence="2 4" id="KW-0479">Metal-binding</keyword>
<organism evidence="7 9">
    <name type="scientific">Cupriavidus gilardii</name>
    <dbReference type="NCBI Taxonomy" id="82541"/>
    <lineage>
        <taxon>Bacteria</taxon>
        <taxon>Pseudomonadati</taxon>
        <taxon>Pseudomonadota</taxon>
        <taxon>Betaproteobacteria</taxon>
        <taxon>Burkholderiales</taxon>
        <taxon>Burkholderiaceae</taxon>
        <taxon>Cupriavidus</taxon>
    </lineage>
</organism>
<dbReference type="Pfam" id="PF13442">
    <property type="entry name" value="Cytochrome_CBB3"/>
    <property type="match status" value="1"/>
</dbReference>
<dbReference type="SUPFAM" id="SSF46626">
    <property type="entry name" value="Cytochrome c"/>
    <property type="match status" value="1"/>
</dbReference>
<evidence type="ECO:0000256" key="5">
    <source>
        <dbReference type="SAM" id="Phobius"/>
    </source>
</evidence>
<dbReference type="GO" id="GO:0020037">
    <property type="term" value="F:heme binding"/>
    <property type="evidence" value="ECO:0007669"/>
    <property type="project" value="InterPro"/>
</dbReference>
<keyword evidence="5" id="KW-1133">Transmembrane helix</keyword>
<evidence type="ECO:0000313" key="8">
    <source>
        <dbReference type="EMBL" id="USE77473.1"/>
    </source>
</evidence>
<evidence type="ECO:0000256" key="2">
    <source>
        <dbReference type="ARBA" id="ARBA00022723"/>
    </source>
</evidence>
<dbReference type="InterPro" id="IPR036909">
    <property type="entry name" value="Cyt_c-like_dom_sf"/>
</dbReference>
<dbReference type="EMBL" id="JABEMD010000005">
    <property type="protein sequence ID" value="NNH10189.1"/>
    <property type="molecule type" value="Genomic_DNA"/>
</dbReference>
<evidence type="ECO:0000256" key="4">
    <source>
        <dbReference type="PROSITE-ProRule" id="PRU00433"/>
    </source>
</evidence>
<evidence type="ECO:0000313" key="9">
    <source>
        <dbReference type="Proteomes" id="UP000542973"/>
    </source>
</evidence>
<dbReference type="GO" id="GO:0009055">
    <property type="term" value="F:electron transfer activity"/>
    <property type="evidence" value="ECO:0007669"/>
    <property type="project" value="InterPro"/>
</dbReference>
<dbReference type="EMBL" id="CP098735">
    <property type="protein sequence ID" value="USE77473.1"/>
    <property type="molecule type" value="Genomic_DNA"/>
</dbReference>
<dbReference type="Gene3D" id="1.10.760.10">
    <property type="entry name" value="Cytochrome c-like domain"/>
    <property type="match status" value="1"/>
</dbReference>
<feature type="transmembrane region" description="Helical" evidence="5">
    <location>
        <begin position="91"/>
        <end position="112"/>
    </location>
</feature>
<keyword evidence="5" id="KW-0812">Transmembrane</keyword>
<keyword evidence="10" id="KW-1185">Reference proteome</keyword>
<evidence type="ECO:0000259" key="6">
    <source>
        <dbReference type="PROSITE" id="PS51007"/>
    </source>
</evidence>
<dbReference type="InterPro" id="IPR009056">
    <property type="entry name" value="Cyt_c-like_dom"/>
</dbReference>
<dbReference type="Proteomes" id="UP001056648">
    <property type="component" value="Chromosome 1"/>
</dbReference>
<proteinExistence type="predicted"/>
<feature type="domain" description="Cytochrome c" evidence="6">
    <location>
        <begin position="129"/>
        <end position="220"/>
    </location>
</feature>
<evidence type="ECO:0000256" key="3">
    <source>
        <dbReference type="ARBA" id="ARBA00023004"/>
    </source>
</evidence>
<dbReference type="Proteomes" id="UP000542973">
    <property type="component" value="Unassembled WGS sequence"/>
</dbReference>
<accession>A0A849BHQ6</accession>
<dbReference type="GO" id="GO:0046872">
    <property type="term" value="F:metal ion binding"/>
    <property type="evidence" value="ECO:0007669"/>
    <property type="project" value="UniProtKB-KW"/>
</dbReference>
<evidence type="ECO:0000313" key="10">
    <source>
        <dbReference type="Proteomes" id="UP001056648"/>
    </source>
</evidence>
<evidence type="ECO:0000256" key="1">
    <source>
        <dbReference type="ARBA" id="ARBA00022617"/>
    </source>
</evidence>
<sequence>MNGVVLPAWLDTLLAIVEHAQLGMLRLWHWLGLTGDVHGQPAWPWSHRIAGETLLIDLGVARQLAWTGIAVALSLVAMLLALAWRRRRAILLPMAAAGLLLAPWPAPALLFVPAAPTSFHASPTGFSVEAISLGARIYGQHCAACHGDDGRGEGPLAATLPRWPPTLVSPLLARRADGELFWHIADGMRDGNGGLAMPAFAGVLAGEEIWAVLDYAKALAAGEGAKSAGSWPMALPVPDMAIRCGADTPRRLAQWRDGQRLRLVAFDGSPDRIPLEDPRFLTLLVTPDGRPPASVPQFRSDCAAVSPQAWDTVARLAGVAPERLGGTELLADRGGWLRARGTPQQKGWSDADLLCESGQASRPAASATAEKPAPDALTALLLRMDAEPVRFVKGGIVH</sequence>
<protein>
    <submittedName>
        <fullName evidence="7">Cytochrome c</fullName>
    </submittedName>
</protein>
<dbReference type="RefSeq" id="WP_053823742.1">
    <property type="nucleotide sequence ID" value="NZ_BAAAEB010000022.1"/>
</dbReference>
<evidence type="ECO:0000313" key="7">
    <source>
        <dbReference type="EMBL" id="NNH10189.1"/>
    </source>
</evidence>
<reference evidence="8" key="2">
    <citation type="submission" date="2022-06" db="EMBL/GenBank/DDBJ databases">
        <title>Complete genome sequence and characterization of Cupriavidus gilardii QJ1 isolated from contaminating cells.</title>
        <authorList>
            <person name="Qi J."/>
        </authorList>
    </citation>
    <scope>NUCLEOTIDE SEQUENCE</scope>
    <source>
        <strain evidence="8">QJ1</strain>
    </source>
</reference>
<reference evidence="7 9" key="1">
    <citation type="submission" date="2020-05" db="EMBL/GenBank/DDBJ databases">
        <title>MicrobeNet Type strains.</title>
        <authorList>
            <person name="Nicholson A.C."/>
        </authorList>
    </citation>
    <scope>NUCLEOTIDE SEQUENCE [LARGE SCALE GENOMIC DNA]</scope>
    <source>
        <strain evidence="7 9">ATCC 700815</strain>
    </source>
</reference>
<gene>
    <name evidence="7" type="ORF">HLB16_04745</name>
    <name evidence="8" type="ORF">NDR89_09595</name>
</gene>
<keyword evidence="5" id="KW-0472">Membrane</keyword>
<keyword evidence="3 4" id="KW-0408">Iron</keyword>
<keyword evidence="1 4" id="KW-0349">Heme</keyword>
<dbReference type="PROSITE" id="PS51007">
    <property type="entry name" value="CYTC"/>
    <property type="match status" value="1"/>
</dbReference>
<feature type="transmembrane region" description="Helical" evidence="5">
    <location>
        <begin position="64"/>
        <end position="84"/>
    </location>
</feature>
<dbReference type="AlphaFoldDB" id="A0A849BHQ6"/>